<dbReference type="EMBL" id="JALLPB020000172">
    <property type="protein sequence ID" value="KAL3815965.1"/>
    <property type="molecule type" value="Genomic_DNA"/>
</dbReference>
<protein>
    <recommendedName>
        <fullName evidence="3">Thiaminase-2/PQQC domain-containing protein</fullName>
    </recommendedName>
</protein>
<dbReference type="Gene3D" id="1.20.910.10">
    <property type="entry name" value="Heme oxygenase-like"/>
    <property type="match status" value="1"/>
</dbReference>
<accession>A0ABD3RSM3</accession>
<dbReference type="GO" id="GO:0006772">
    <property type="term" value="P:thiamine metabolic process"/>
    <property type="evidence" value="ECO:0007669"/>
    <property type="project" value="UniProtKB-ARBA"/>
</dbReference>
<organism evidence="4 5">
    <name type="scientific">Cyclostephanos tholiformis</name>
    <dbReference type="NCBI Taxonomy" id="382380"/>
    <lineage>
        <taxon>Eukaryota</taxon>
        <taxon>Sar</taxon>
        <taxon>Stramenopiles</taxon>
        <taxon>Ochrophyta</taxon>
        <taxon>Bacillariophyta</taxon>
        <taxon>Coscinodiscophyceae</taxon>
        <taxon>Thalassiosirophycidae</taxon>
        <taxon>Stephanodiscales</taxon>
        <taxon>Stephanodiscaceae</taxon>
        <taxon>Cyclostephanos</taxon>
    </lineage>
</organism>
<evidence type="ECO:0000259" key="3">
    <source>
        <dbReference type="Pfam" id="PF03070"/>
    </source>
</evidence>
<gene>
    <name evidence="4" type="ORF">ACHAXA_008924</name>
</gene>
<dbReference type="InterPro" id="IPR026285">
    <property type="entry name" value="TenA_E"/>
</dbReference>
<dbReference type="CDD" id="cd19358">
    <property type="entry name" value="TenA_E_Spr0628-like"/>
    <property type="match status" value="1"/>
</dbReference>
<keyword evidence="5" id="KW-1185">Reference proteome</keyword>
<name>A0ABD3RSM3_9STRA</name>
<evidence type="ECO:0000313" key="4">
    <source>
        <dbReference type="EMBL" id="KAL3815965.1"/>
    </source>
</evidence>
<dbReference type="Proteomes" id="UP001530377">
    <property type="component" value="Unassembled WGS sequence"/>
</dbReference>
<dbReference type="PANTHER" id="PTHR43198:SF2">
    <property type="entry name" value="SI:CH1073-67J19.1-RELATED"/>
    <property type="match status" value="1"/>
</dbReference>
<dbReference type="PANTHER" id="PTHR43198">
    <property type="entry name" value="BIFUNCTIONAL TH2 PROTEIN"/>
    <property type="match status" value="1"/>
</dbReference>
<dbReference type="InterPro" id="IPR016084">
    <property type="entry name" value="Haem_Oase-like_multi-hlx"/>
</dbReference>
<dbReference type="InterPro" id="IPR050967">
    <property type="entry name" value="Thiamine_Salvage_TenA"/>
</dbReference>
<reference evidence="4 5" key="1">
    <citation type="submission" date="2024-10" db="EMBL/GenBank/DDBJ databases">
        <title>Updated reference genomes for cyclostephanoid diatoms.</title>
        <authorList>
            <person name="Roberts W.R."/>
            <person name="Alverson A.J."/>
        </authorList>
    </citation>
    <scope>NUCLEOTIDE SEQUENCE [LARGE SCALE GENOMIC DNA]</scope>
    <source>
        <strain evidence="4 5">AJA228-03</strain>
    </source>
</reference>
<evidence type="ECO:0000256" key="1">
    <source>
        <dbReference type="PIRSR" id="PIRSR003170-1"/>
    </source>
</evidence>
<feature type="active site" description="Proton donor" evidence="1">
    <location>
        <position position="211"/>
    </location>
</feature>
<proteinExistence type="predicted"/>
<feature type="binding site" evidence="2">
    <location>
        <position position="82"/>
    </location>
    <ligand>
        <name>substrate</name>
    </ligand>
</feature>
<dbReference type="AlphaFoldDB" id="A0ABD3RSM3"/>
<evidence type="ECO:0000313" key="5">
    <source>
        <dbReference type="Proteomes" id="UP001530377"/>
    </source>
</evidence>
<sequence length="225" mass="25688">MGFCDEQRQRHAELWSRVTNHRFIDELLYDTISKPVLSRYLSQDHRFLDAFVVLLASVIANANNLQDRIPGCQFMALITGRENTYFDRSLRALGDDGEMAISDPDGRATTAFCDLMRDAASSGELARMLSVLVVAEWSYQTWGERVLPMLNDDMPFYCKEWVMLHSGEYFGSVVKYLRGLLDAEADRLRAASDADALERAAHAFERALHLELDFFEQAYEKQAAK</sequence>
<feature type="binding site" evidence="2">
    <location>
        <position position="136"/>
    </location>
    <ligand>
        <name>substrate</name>
    </ligand>
</feature>
<dbReference type="SUPFAM" id="SSF48613">
    <property type="entry name" value="Heme oxygenase-like"/>
    <property type="match status" value="1"/>
</dbReference>
<evidence type="ECO:0000256" key="2">
    <source>
        <dbReference type="PIRSR" id="PIRSR003170-2"/>
    </source>
</evidence>
<comment type="caution">
    <text evidence="4">The sequence shown here is derived from an EMBL/GenBank/DDBJ whole genome shotgun (WGS) entry which is preliminary data.</text>
</comment>
<dbReference type="Pfam" id="PF03070">
    <property type="entry name" value="TENA_THI-4"/>
    <property type="match status" value="1"/>
</dbReference>
<feature type="domain" description="Thiaminase-2/PQQC" evidence="3">
    <location>
        <begin position="9"/>
        <end position="220"/>
    </location>
</feature>
<feature type="binding site" evidence="2">
    <location>
        <position position="44"/>
    </location>
    <ligand>
        <name>substrate</name>
    </ligand>
</feature>
<dbReference type="InterPro" id="IPR004305">
    <property type="entry name" value="Thiaminase-2/PQQC"/>
</dbReference>
<dbReference type="PIRSF" id="PIRSF003170">
    <property type="entry name" value="Pet18p"/>
    <property type="match status" value="1"/>
</dbReference>